<gene>
    <name evidence="1" type="ORF">LCGC14_0252150</name>
</gene>
<comment type="caution">
    <text evidence="1">The sequence shown here is derived from an EMBL/GenBank/DDBJ whole genome shotgun (WGS) entry which is preliminary data.</text>
</comment>
<sequence length="67" mass="7609">MTHRHLPGNRAVIEQNVDRDPVGRRLTPEARQEAVDVAMRVWRGNMGNGEAAQIGIEQVTSRIFRDE</sequence>
<dbReference type="EMBL" id="LAZR01000131">
    <property type="protein sequence ID" value="KKN88143.1"/>
    <property type="molecule type" value="Genomic_DNA"/>
</dbReference>
<proteinExistence type="predicted"/>
<protein>
    <submittedName>
        <fullName evidence="1">Uncharacterized protein</fullName>
    </submittedName>
</protein>
<organism evidence="1">
    <name type="scientific">marine sediment metagenome</name>
    <dbReference type="NCBI Taxonomy" id="412755"/>
    <lineage>
        <taxon>unclassified sequences</taxon>
        <taxon>metagenomes</taxon>
        <taxon>ecological metagenomes</taxon>
    </lineage>
</organism>
<reference evidence="1" key="1">
    <citation type="journal article" date="2015" name="Nature">
        <title>Complex archaea that bridge the gap between prokaryotes and eukaryotes.</title>
        <authorList>
            <person name="Spang A."/>
            <person name="Saw J.H."/>
            <person name="Jorgensen S.L."/>
            <person name="Zaremba-Niedzwiedzka K."/>
            <person name="Martijn J."/>
            <person name="Lind A.E."/>
            <person name="van Eijk R."/>
            <person name="Schleper C."/>
            <person name="Guy L."/>
            <person name="Ettema T.J."/>
        </authorList>
    </citation>
    <scope>NUCLEOTIDE SEQUENCE</scope>
</reference>
<accession>A0A0F9X943</accession>
<name>A0A0F9X943_9ZZZZ</name>
<dbReference type="AlphaFoldDB" id="A0A0F9X943"/>
<evidence type="ECO:0000313" key="1">
    <source>
        <dbReference type="EMBL" id="KKN88143.1"/>
    </source>
</evidence>